<dbReference type="EMBL" id="JAUCBP010000002">
    <property type="protein sequence ID" value="MDM7859490.1"/>
    <property type="molecule type" value="Genomic_DNA"/>
</dbReference>
<name>A0ABT7STK9_9ALTE</name>
<keyword evidence="3" id="KW-1185">Reference proteome</keyword>
<protein>
    <submittedName>
        <fullName evidence="2">DUF3545 family protein</fullName>
    </submittedName>
</protein>
<sequence>MNKKDVFAMADSETKTSKQRNKKRKWREIEAIQDRFRLEKELAEFDMDFDLDSAIN</sequence>
<organism evidence="2 3">
    <name type="scientific">Alteromonas arenosi</name>
    <dbReference type="NCBI Taxonomy" id="3055817"/>
    <lineage>
        <taxon>Bacteria</taxon>
        <taxon>Pseudomonadati</taxon>
        <taxon>Pseudomonadota</taxon>
        <taxon>Gammaproteobacteria</taxon>
        <taxon>Alteromonadales</taxon>
        <taxon>Alteromonadaceae</taxon>
        <taxon>Alteromonas/Salinimonas group</taxon>
        <taxon>Alteromonas</taxon>
    </lineage>
</organism>
<dbReference type="Proteomes" id="UP001234343">
    <property type="component" value="Unassembled WGS sequence"/>
</dbReference>
<dbReference type="RefSeq" id="WP_289363507.1">
    <property type="nucleotide sequence ID" value="NZ_JAUCBP010000002.1"/>
</dbReference>
<feature type="region of interest" description="Disordered" evidence="1">
    <location>
        <begin position="1"/>
        <end position="22"/>
    </location>
</feature>
<reference evidence="2 3" key="1">
    <citation type="submission" date="2023-06" db="EMBL/GenBank/DDBJ databases">
        <title>Alteromonas sp. ASW11-36 isolated from intertidal sand.</title>
        <authorList>
            <person name="Li Y."/>
        </authorList>
    </citation>
    <scope>NUCLEOTIDE SEQUENCE [LARGE SCALE GENOMIC DNA]</scope>
    <source>
        <strain evidence="2 3">ASW11-36</strain>
    </source>
</reference>
<evidence type="ECO:0000313" key="3">
    <source>
        <dbReference type="Proteomes" id="UP001234343"/>
    </source>
</evidence>
<evidence type="ECO:0000313" key="2">
    <source>
        <dbReference type="EMBL" id="MDM7859490.1"/>
    </source>
</evidence>
<dbReference type="Pfam" id="PF12065">
    <property type="entry name" value="DUF3545"/>
    <property type="match status" value="1"/>
</dbReference>
<evidence type="ECO:0000256" key="1">
    <source>
        <dbReference type="SAM" id="MobiDB-lite"/>
    </source>
</evidence>
<proteinExistence type="predicted"/>
<accession>A0ABT7STK9</accession>
<dbReference type="InterPro" id="IPR021932">
    <property type="entry name" value="DUF3545"/>
</dbReference>
<gene>
    <name evidence="2" type="ORF">QTP81_02580</name>
</gene>
<feature type="compositionally biased region" description="Basic and acidic residues" evidence="1">
    <location>
        <begin position="1"/>
        <end position="16"/>
    </location>
</feature>
<comment type="caution">
    <text evidence="2">The sequence shown here is derived from an EMBL/GenBank/DDBJ whole genome shotgun (WGS) entry which is preliminary data.</text>
</comment>